<dbReference type="GO" id="GO:0031012">
    <property type="term" value="C:extracellular matrix"/>
    <property type="evidence" value="ECO:0007669"/>
    <property type="project" value="TreeGrafter"/>
</dbReference>
<dbReference type="AlphaFoldDB" id="A0A3M6TSL8"/>
<evidence type="ECO:0000313" key="2">
    <source>
        <dbReference type="Proteomes" id="UP000275408"/>
    </source>
</evidence>
<dbReference type="Proteomes" id="UP000275408">
    <property type="component" value="Unassembled WGS sequence"/>
</dbReference>
<evidence type="ECO:0008006" key="3">
    <source>
        <dbReference type="Google" id="ProtNLM"/>
    </source>
</evidence>
<dbReference type="OrthoDB" id="5960351at2759"/>
<evidence type="ECO:0000313" key="1">
    <source>
        <dbReference type="EMBL" id="RMX44393.1"/>
    </source>
</evidence>
<protein>
    <recommendedName>
        <fullName evidence="3">Endonuclease/exonuclease/phosphatase domain-containing protein</fullName>
    </recommendedName>
</protein>
<keyword evidence="2" id="KW-1185">Reference proteome</keyword>
<reference evidence="1 2" key="1">
    <citation type="journal article" date="2018" name="Sci. Rep.">
        <title>Comparative analysis of the Pocillopora damicornis genome highlights role of immune system in coral evolution.</title>
        <authorList>
            <person name="Cunning R."/>
            <person name="Bay R.A."/>
            <person name="Gillette P."/>
            <person name="Baker A.C."/>
            <person name="Traylor-Knowles N."/>
        </authorList>
    </citation>
    <scope>NUCLEOTIDE SEQUENCE [LARGE SCALE GENOMIC DNA]</scope>
    <source>
        <strain evidence="1">RSMAS</strain>
        <tissue evidence="1">Whole animal</tissue>
    </source>
</reference>
<dbReference type="SUPFAM" id="SSF56219">
    <property type="entry name" value="DNase I-like"/>
    <property type="match status" value="1"/>
</dbReference>
<name>A0A3M6TSL8_POCDA</name>
<dbReference type="EMBL" id="RCHS01002988">
    <property type="protein sequence ID" value="RMX44393.1"/>
    <property type="molecule type" value="Genomic_DNA"/>
</dbReference>
<sequence length="173" mass="19476">MDFAFATSGEKRIWKGYTTITKNEGITGNTELLRKSPWYEVAMFTLSLDQLNIRIQVKNAIESWLDSSISDIELDIPGYNIYRLDRTNKPGGGVCTFVKQNLKAECLQHLSSIASSGLHQLWLKIQAGNYRSFLICTVYRPPSSTLDCFDNELCDALTSAMPINKPIYILGDL</sequence>
<dbReference type="PANTHER" id="PTHR33395">
    <property type="entry name" value="TRANSCRIPTASE, PUTATIVE-RELATED-RELATED"/>
    <property type="match status" value="1"/>
</dbReference>
<dbReference type="PANTHER" id="PTHR33395:SF22">
    <property type="entry name" value="REVERSE TRANSCRIPTASE DOMAIN-CONTAINING PROTEIN"/>
    <property type="match status" value="1"/>
</dbReference>
<comment type="caution">
    <text evidence="1">The sequence shown here is derived from an EMBL/GenBank/DDBJ whole genome shotgun (WGS) entry which is preliminary data.</text>
</comment>
<gene>
    <name evidence="1" type="ORF">pdam_00011205</name>
</gene>
<dbReference type="InterPro" id="IPR036691">
    <property type="entry name" value="Endo/exonu/phosph_ase_sf"/>
</dbReference>
<accession>A0A3M6TSL8</accession>
<dbReference type="Gene3D" id="3.60.10.10">
    <property type="entry name" value="Endonuclease/exonuclease/phosphatase"/>
    <property type="match status" value="1"/>
</dbReference>
<organism evidence="1 2">
    <name type="scientific">Pocillopora damicornis</name>
    <name type="common">Cauliflower coral</name>
    <name type="synonym">Millepora damicornis</name>
    <dbReference type="NCBI Taxonomy" id="46731"/>
    <lineage>
        <taxon>Eukaryota</taxon>
        <taxon>Metazoa</taxon>
        <taxon>Cnidaria</taxon>
        <taxon>Anthozoa</taxon>
        <taxon>Hexacorallia</taxon>
        <taxon>Scleractinia</taxon>
        <taxon>Astrocoeniina</taxon>
        <taxon>Pocilloporidae</taxon>
        <taxon>Pocillopora</taxon>
    </lineage>
</organism>
<proteinExistence type="predicted"/>